<evidence type="ECO:0000313" key="2">
    <source>
        <dbReference type="Proteomes" id="UP000465112"/>
    </source>
</evidence>
<organism evidence="1 2">
    <name type="scientific">Perca fluviatilis</name>
    <name type="common">European perch</name>
    <dbReference type="NCBI Taxonomy" id="8168"/>
    <lineage>
        <taxon>Eukaryota</taxon>
        <taxon>Metazoa</taxon>
        <taxon>Chordata</taxon>
        <taxon>Craniata</taxon>
        <taxon>Vertebrata</taxon>
        <taxon>Euteleostomi</taxon>
        <taxon>Actinopterygii</taxon>
        <taxon>Neopterygii</taxon>
        <taxon>Teleostei</taxon>
        <taxon>Neoteleostei</taxon>
        <taxon>Acanthomorphata</taxon>
        <taxon>Eupercaria</taxon>
        <taxon>Perciformes</taxon>
        <taxon>Percoidei</taxon>
        <taxon>Percidae</taxon>
        <taxon>Percinae</taxon>
        <taxon>Perca</taxon>
    </lineage>
</organism>
<accession>A0A6A5EXL1</accession>
<comment type="caution">
    <text evidence="1">The sequence shown here is derived from an EMBL/GenBank/DDBJ whole genome shotgun (WGS) entry which is preliminary data.</text>
</comment>
<dbReference type="EMBL" id="VHII01000015">
    <property type="protein sequence ID" value="KAF1379202.1"/>
    <property type="molecule type" value="Genomic_DNA"/>
</dbReference>
<proteinExistence type="predicted"/>
<evidence type="ECO:0000313" key="1">
    <source>
        <dbReference type="EMBL" id="KAF1379202.1"/>
    </source>
</evidence>
<sequence>MVLTLNHAPFSDKNIISHKPLIRLEIPDNPRGIQQKRRSTSHARTSVTIELGPENIVTHLSTKKRQPATCCPSLQGAFTMVTLKESYTLQ</sequence>
<protein>
    <submittedName>
        <fullName evidence="1">Uncharacterized protein</fullName>
    </submittedName>
</protein>
<dbReference type="Proteomes" id="UP000465112">
    <property type="component" value="Chromosome 15"/>
</dbReference>
<dbReference type="AlphaFoldDB" id="A0A6A5EXL1"/>
<reference evidence="1 2" key="1">
    <citation type="submission" date="2019-06" db="EMBL/GenBank/DDBJ databases">
        <title>A chromosome-scale genome assembly of the European perch, Perca fluviatilis.</title>
        <authorList>
            <person name="Roques C."/>
            <person name="Zahm M."/>
            <person name="Cabau C."/>
            <person name="Klopp C."/>
            <person name="Bouchez O."/>
            <person name="Donnadieu C."/>
            <person name="Kuhl H."/>
            <person name="Gislard M."/>
            <person name="Guendouz S."/>
            <person name="Journot L."/>
            <person name="Haffray P."/>
            <person name="Bestin A."/>
            <person name="Morvezen R."/>
            <person name="Feron R."/>
            <person name="Wen M."/>
            <person name="Jouanno E."/>
            <person name="Herpin A."/>
            <person name="Schartl M."/>
            <person name="Postlethwait J."/>
            <person name="Schaerlinger B."/>
            <person name="Chardard D."/>
            <person name="Lecocq T."/>
            <person name="Poncet C."/>
            <person name="Jaffrelo L."/>
            <person name="Lampietro C."/>
            <person name="Guiguen Y."/>
        </authorList>
    </citation>
    <scope>NUCLEOTIDE SEQUENCE [LARGE SCALE GENOMIC DNA]</scope>
    <source>
        <tissue evidence="1">Blood</tissue>
    </source>
</reference>
<gene>
    <name evidence="1" type="ORF">PFLUV_G00173620</name>
</gene>
<keyword evidence="2" id="KW-1185">Reference proteome</keyword>
<name>A0A6A5EXL1_PERFL</name>